<evidence type="ECO:0000313" key="4">
    <source>
        <dbReference type="Proteomes" id="UP000051295"/>
    </source>
</evidence>
<sequence>MLPALVLIDFQTGFEADFWGARNNPDAEDRAAQLLSAWRDRGGPICHVLHRSKVVGSPIHPDSGGCEFKPQMMPLTGEPVFEKSTNSAFVDPALHAHLEYLGATELVMCGLTTPHCVSTNVRWADNIGYDVTLAHDACAAFSFSADTGWNPDLSPMDPEPIHATAVSHLHGEFCRARSVAAILRDLS</sequence>
<dbReference type="PANTHER" id="PTHR43540:SF1">
    <property type="entry name" value="ISOCHORISMATASE HYDROLASE"/>
    <property type="match status" value="1"/>
</dbReference>
<comment type="caution">
    <text evidence="3">The sequence shown here is derived from an EMBL/GenBank/DDBJ whole genome shotgun (WGS) entry which is preliminary data.</text>
</comment>
<dbReference type="InterPro" id="IPR036380">
    <property type="entry name" value="Isochorismatase-like_sf"/>
</dbReference>
<evidence type="ECO:0000313" key="3">
    <source>
        <dbReference type="EMBL" id="KRS11619.1"/>
    </source>
</evidence>
<gene>
    <name evidence="3" type="ORF">XM53_15185</name>
</gene>
<dbReference type="Gene3D" id="3.40.50.850">
    <property type="entry name" value="Isochorismatase-like"/>
    <property type="match status" value="1"/>
</dbReference>
<dbReference type="Proteomes" id="UP000051295">
    <property type="component" value="Unassembled WGS sequence"/>
</dbReference>
<name>A0A0T5NRP3_9RHOB</name>
<dbReference type="InterPro" id="IPR000868">
    <property type="entry name" value="Isochorismatase-like_dom"/>
</dbReference>
<evidence type="ECO:0000256" key="1">
    <source>
        <dbReference type="ARBA" id="ARBA00022801"/>
    </source>
</evidence>
<dbReference type="AlphaFoldDB" id="A0A0T5NRP3"/>
<dbReference type="InterPro" id="IPR050272">
    <property type="entry name" value="Isochorismatase-like_hydrls"/>
</dbReference>
<organism evidence="3 4">
    <name type="scientific">Roseovarius atlanticus</name>
    <dbReference type="NCBI Taxonomy" id="1641875"/>
    <lineage>
        <taxon>Bacteria</taxon>
        <taxon>Pseudomonadati</taxon>
        <taxon>Pseudomonadota</taxon>
        <taxon>Alphaproteobacteria</taxon>
        <taxon>Rhodobacterales</taxon>
        <taxon>Roseobacteraceae</taxon>
        <taxon>Roseovarius</taxon>
    </lineage>
</organism>
<evidence type="ECO:0000259" key="2">
    <source>
        <dbReference type="Pfam" id="PF00857"/>
    </source>
</evidence>
<accession>A0A0T5NRP3</accession>
<dbReference type="Pfam" id="PF00857">
    <property type="entry name" value="Isochorismatase"/>
    <property type="match status" value="1"/>
</dbReference>
<dbReference type="GO" id="GO:0016787">
    <property type="term" value="F:hydrolase activity"/>
    <property type="evidence" value="ECO:0007669"/>
    <property type="project" value="UniProtKB-KW"/>
</dbReference>
<feature type="domain" description="Isochorismatase-like" evidence="2">
    <location>
        <begin position="4"/>
        <end position="143"/>
    </location>
</feature>
<proteinExistence type="predicted"/>
<dbReference type="STRING" id="1641875.XM53_15185"/>
<dbReference type="SUPFAM" id="SSF52499">
    <property type="entry name" value="Isochorismatase-like hydrolases"/>
    <property type="match status" value="1"/>
</dbReference>
<reference evidence="3 4" key="1">
    <citation type="submission" date="2015-04" db="EMBL/GenBank/DDBJ databases">
        <title>The draft genome sequence of Roseovarius sp.R12b.</title>
        <authorList>
            <person name="Li G."/>
            <person name="Lai Q."/>
            <person name="Shao Z."/>
            <person name="Yan P."/>
        </authorList>
    </citation>
    <scope>NUCLEOTIDE SEQUENCE [LARGE SCALE GENOMIC DNA]</scope>
    <source>
        <strain evidence="3 4">R12B</strain>
    </source>
</reference>
<protein>
    <submittedName>
        <fullName evidence="3">Isochorismatase</fullName>
    </submittedName>
</protein>
<dbReference type="PATRIC" id="fig|1641875.4.peg.847"/>
<dbReference type="RefSeq" id="WP_057794950.1">
    <property type="nucleotide sequence ID" value="NZ_LAXJ01000018.1"/>
</dbReference>
<dbReference type="PANTHER" id="PTHR43540">
    <property type="entry name" value="PEROXYUREIDOACRYLATE/UREIDOACRYLATE AMIDOHYDROLASE-RELATED"/>
    <property type="match status" value="1"/>
</dbReference>
<keyword evidence="1" id="KW-0378">Hydrolase</keyword>
<dbReference type="OrthoDB" id="9794942at2"/>
<keyword evidence="4" id="KW-1185">Reference proteome</keyword>
<dbReference type="EMBL" id="LAXJ01000018">
    <property type="protein sequence ID" value="KRS11619.1"/>
    <property type="molecule type" value="Genomic_DNA"/>
</dbReference>